<dbReference type="EMBL" id="CP020946">
    <property type="protein sequence ID" value="ASD62783.1"/>
    <property type="molecule type" value="Genomic_DNA"/>
</dbReference>
<organism evidence="7 8">
    <name type="scientific">Bdellovibrio bacteriovorus</name>
    <dbReference type="NCBI Taxonomy" id="959"/>
    <lineage>
        <taxon>Bacteria</taxon>
        <taxon>Pseudomonadati</taxon>
        <taxon>Bdellovibrionota</taxon>
        <taxon>Bdellovibrionia</taxon>
        <taxon>Bdellovibrionales</taxon>
        <taxon>Pseudobdellovibrionaceae</taxon>
        <taxon>Bdellovibrio</taxon>
    </lineage>
</organism>
<dbReference type="NCBIfam" id="TIGR03718">
    <property type="entry name" value="R_switched_Alx"/>
    <property type="match status" value="1"/>
</dbReference>
<dbReference type="Proteomes" id="UP000197003">
    <property type="component" value="Chromosome"/>
</dbReference>
<protein>
    <submittedName>
        <fullName evidence="7">Uncharacterized protein</fullName>
    </submittedName>
</protein>
<dbReference type="InterPro" id="IPR022369">
    <property type="entry name" value="Integral_membrane_TerC_rswitch"/>
</dbReference>
<feature type="transmembrane region" description="Helical" evidence="6">
    <location>
        <begin position="12"/>
        <end position="34"/>
    </location>
</feature>
<evidence type="ECO:0000256" key="3">
    <source>
        <dbReference type="ARBA" id="ARBA00022692"/>
    </source>
</evidence>
<evidence type="ECO:0000256" key="4">
    <source>
        <dbReference type="ARBA" id="ARBA00022989"/>
    </source>
</evidence>
<feature type="transmembrane region" description="Helical" evidence="6">
    <location>
        <begin position="211"/>
        <end position="235"/>
    </location>
</feature>
<dbReference type="Pfam" id="PF03741">
    <property type="entry name" value="TerC"/>
    <property type="match status" value="1"/>
</dbReference>
<feature type="transmembrane region" description="Helical" evidence="6">
    <location>
        <begin position="46"/>
        <end position="67"/>
    </location>
</feature>
<feature type="transmembrane region" description="Helical" evidence="6">
    <location>
        <begin position="273"/>
        <end position="293"/>
    </location>
</feature>
<dbReference type="PANTHER" id="PTHR30238">
    <property type="entry name" value="MEMBRANE BOUND PREDICTED REDOX MODULATOR"/>
    <property type="match status" value="1"/>
</dbReference>
<feature type="transmembrane region" description="Helical" evidence="6">
    <location>
        <begin position="121"/>
        <end position="140"/>
    </location>
</feature>
<sequence length="325" mass="36766">MSETLLFPFADFWWFYAGFIAFVIGMLALDLGVFHKHSHTVSFKEATIWSIVWVSIAMLFNLGLYYYTLHLYPETPALAKQVGLEFLTGYVIEKSLSVDNIFVFVVVFGFFSVPAKYQHRVLFYGILGALIFRAIFIALGSVLMQYQAVVLIFGVFLIITGVKMMFQPDKEVDPSQNWLIKWLKKHIRVADRMHEDHFFIKENGVKLATPLFIALVFLEFTDIIFAVDSVPAIFAITKEPLIVFTSNIFAILGLRSLYFLLAGVVDKFHLLKYGLALTLVFVGLKMVWLNKLFGGHFPIGISLGIIFAFIGGSIAASLIFPKKEA</sequence>
<reference evidence="7 8" key="1">
    <citation type="submission" date="2017-04" db="EMBL/GenBank/DDBJ databases">
        <title>Whole genome sequence of Bdellovibrio bacteriovorus strain SSB218315.</title>
        <authorList>
            <person name="Oyedara O."/>
            <person name="Rodriguez-Perez M.A."/>
        </authorList>
    </citation>
    <scope>NUCLEOTIDE SEQUENCE [LARGE SCALE GENOMIC DNA]</scope>
    <source>
        <strain evidence="7 8">SSB218315</strain>
    </source>
</reference>
<gene>
    <name evidence="7" type="ORF">B9G79_03970</name>
</gene>
<evidence type="ECO:0000256" key="1">
    <source>
        <dbReference type="ARBA" id="ARBA00004141"/>
    </source>
</evidence>
<dbReference type="PANTHER" id="PTHR30238:SF0">
    <property type="entry name" value="THYLAKOID MEMBRANE PROTEIN TERC, CHLOROPLASTIC"/>
    <property type="match status" value="1"/>
</dbReference>
<dbReference type="GO" id="GO:0016020">
    <property type="term" value="C:membrane"/>
    <property type="evidence" value="ECO:0007669"/>
    <property type="project" value="UniProtKB-SubCell"/>
</dbReference>
<proteinExistence type="inferred from homology"/>
<accession>A0A1Z3N5P8</accession>
<evidence type="ECO:0000256" key="6">
    <source>
        <dbReference type="SAM" id="Phobius"/>
    </source>
</evidence>
<dbReference type="InterPro" id="IPR005496">
    <property type="entry name" value="Integral_membrane_TerC"/>
</dbReference>
<name>A0A1Z3N5P8_BDEBC</name>
<feature type="transmembrane region" description="Helical" evidence="6">
    <location>
        <begin position="146"/>
        <end position="166"/>
    </location>
</feature>
<dbReference type="RefSeq" id="WP_088564403.1">
    <property type="nucleotide sequence ID" value="NZ_CP020946.1"/>
</dbReference>
<evidence type="ECO:0000313" key="7">
    <source>
        <dbReference type="EMBL" id="ASD62783.1"/>
    </source>
</evidence>
<comment type="similarity">
    <text evidence="2">Belongs to the TerC family.</text>
</comment>
<feature type="transmembrane region" description="Helical" evidence="6">
    <location>
        <begin position="299"/>
        <end position="320"/>
    </location>
</feature>
<dbReference type="OrthoDB" id="5289506at2"/>
<dbReference type="AlphaFoldDB" id="A0A1Z3N5P8"/>
<keyword evidence="4 6" id="KW-1133">Transmembrane helix</keyword>
<feature type="transmembrane region" description="Helical" evidence="6">
    <location>
        <begin position="96"/>
        <end position="114"/>
    </location>
</feature>
<comment type="subcellular location">
    <subcellularLocation>
        <location evidence="1">Membrane</location>
        <topology evidence="1">Multi-pass membrane protein</topology>
    </subcellularLocation>
</comment>
<evidence type="ECO:0000256" key="5">
    <source>
        <dbReference type="ARBA" id="ARBA00023136"/>
    </source>
</evidence>
<keyword evidence="3 6" id="KW-0812">Transmembrane</keyword>
<keyword evidence="5 6" id="KW-0472">Membrane</keyword>
<evidence type="ECO:0000256" key="2">
    <source>
        <dbReference type="ARBA" id="ARBA00007511"/>
    </source>
</evidence>
<evidence type="ECO:0000313" key="8">
    <source>
        <dbReference type="Proteomes" id="UP000197003"/>
    </source>
</evidence>
<feature type="transmembrane region" description="Helical" evidence="6">
    <location>
        <begin position="241"/>
        <end position="261"/>
    </location>
</feature>